<evidence type="ECO:0000259" key="1">
    <source>
        <dbReference type="Pfam" id="PF06812"/>
    </source>
</evidence>
<reference evidence="2 3" key="1">
    <citation type="submission" date="2018-07" db="EMBL/GenBank/DDBJ databases">
        <title>Genomic Encyclopedia of Type Strains, Phase IV (KMG-IV): sequencing the most valuable type-strain genomes for metagenomic binning, comparative biology and taxonomic classification.</title>
        <authorList>
            <person name="Goeker M."/>
        </authorList>
    </citation>
    <scope>NUCLEOTIDE SEQUENCE [LARGE SCALE GENOMIC DNA]</scope>
    <source>
        <strain evidence="2 3">DSM 21352</strain>
    </source>
</reference>
<evidence type="ECO:0000313" key="3">
    <source>
        <dbReference type="Proteomes" id="UP000255265"/>
    </source>
</evidence>
<dbReference type="InterPro" id="IPR010657">
    <property type="entry name" value="ImpA_N"/>
</dbReference>
<comment type="caution">
    <text evidence="2">The sequence shown here is derived from an EMBL/GenBank/DDBJ whole genome shotgun (WGS) entry which is preliminary data.</text>
</comment>
<name>A0A370F6Z9_9BURK</name>
<dbReference type="InterPro" id="IPR017740">
    <property type="entry name" value="TssA-like"/>
</dbReference>
<keyword evidence="3" id="KW-1185">Reference proteome</keyword>
<dbReference type="RefSeq" id="WP_244917886.1">
    <property type="nucleotide sequence ID" value="NZ_QQAV01000017.1"/>
</dbReference>
<dbReference type="PANTHER" id="PTHR37951:SF1">
    <property type="entry name" value="TYPE VI SECRETION SYSTEM COMPONENT TSSA1"/>
    <property type="match status" value="1"/>
</dbReference>
<accession>A0A370F6Z9</accession>
<dbReference type="AlphaFoldDB" id="A0A370F6Z9"/>
<protein>
    <submittedName>
        <fullName evidence="2">Type VI secretion system protein ImpA</fullName>
    </submittedName>
</protein>
<evidence type="ECO:0000313" key="2">
    <source>
        <dbReference type="EMBL" id="RDI17328.1"/>
    </source>
</evidence>
<dbReference type="PANTHER" id="PTHR37951">
    <property type="entry name" value="CYTOPLASMIC PROTEIN-RELATED"/>
    <property type="match status" value="1"/>
</dbReference>
<dbReference type="STRING" id="433924.NS331_01700"/>
<dbReference type="Proteomes" id="UP000255265">
    <property type="component" value="Unassembled WGS sequence"/>
</dbReference>
<dbReference type="EMBL" id="QQAV01000017">
    <property type="protein sequence ID" value="RDI17328.1"/>
    <property type="molecule type" value="Genomic_DNA"/>
</dbReference>
<sequence length="360" mass="39540">MSMTPAISPSPPLATRHALGASADWLLPISDIEPCGPNLEYDPEYAMLWTRLQPRGEAQYGNFVDTPEGPNWAEVERDCRRLLLRTKDLHLIVCLTRARTRLGQATGLLQGLDMLVQSLRAWPDSIHPQLLIDGEAEPAVRANALAALADPEGLLGDVREISLDTGAGVRLTVRDVERALAVPRPEDARSPESVRRQLTALRRAAVGDPDVPVHQLAAACRHVQTIAAWCRSHLGDQAPDLLPLQRMLELFVPAPDELDAVTAVPPSPAATSTPAAVDLRSPSLAAELRPVTRDDALAAIRQVRDWFELHEPSSPVPALLRQAERMVGRRFSEVADWVPLDLLRKWDAEDEQDMSRGGRP</sequence>
<dbReference type="Pfam" id="PF06812">
    <property type="entry name" value="ImpA_N"/>
    <property type="match status" value="1"/>
</dbReference>
<gene>
    <name evidence="2" type="ORF">DFR41_11754</name>
</gene>
<feature type="domain" description="ImpA N-terminal" evidence="1">
    <location>
        <begin position="27"/>
        <end position="149"/>
    </location>
</feature>
<organism evidence="2 3">
    <name type="scientific">Pseudacidovorax intermedius</name>
    <dbReference type="NCBI Taxonomy" id="433924"/>
    <lineage>
        <taxon>Bacteria</taxon>
        <taxon>Pseudomonadati</taxon>
        <taxon>Pseudomonadota</taxon>
        <taxon>Betaproteobacteria</taxon>
        <taxon>Burkholderiales</taxon>
        <taxon>Comamonadaceae</taxon>
        <taxon>Pseudacidovorax</taxon>
    </lineage>
</organism>
<proteinExistence type="predicted"/>